<dbReference type="InterPro" id="IPR001387">
    <property type="entry name" value="Cro/C1-type_HTH"/>
</dbReference>
<name>A0A5A7N865_9PROT</name>
<evidence type="ECO:0000259" key="1">
    <source>
        <dbReference type="PROSITE" id="PS50943"/>
    </source>
</evidence>
<sequence length="68" mass="7489">MNSPSVETLALLARELQVSMEILAAIPSPSAKSKTARREGLEFSLLAEVDRLNDKQLEALITVDRTYS</sequence>
<proteinExistence type="predicted"/>
<organism evidence="2 3">
    <name type="scientific">Iodidimonas nitroreducens</name>
    <dbReference type="NCBI Taxonomy" id="1236968"/>
    <lineage>
        <taxon>Bacteria</taxon>
        <taxon>Pseudomonadati</taxon>
        <taxon>Pseudomonadota</taxon>
        <taxon>Alphaproteobacteria</taxon>
        <taxon>Iodidimonadales</taxon>
        <taxon>Iodidimonadaceae</taxon>
        <taxon>Iodidimonas</taxon>
    </lineage>
</organism>
<accession>A0A5A7N865</accession>
<evidence type="ECO:0000313" key="3">
    <source>
        <dbReference type="Proteomes" id="UP000324996"/>
    </source>
</evidence>
<dbReference type="PROSITE" id="PS50943">
    <property type="entry name" value="HTH_CROC1"/>
    <property type="match status" value="1"/>
</dbReference>
<evidence type="ECO:0000313" key="2">
    <source>
        <dbReference type="EMBL" id="GER03580.1"/>
    </source>
</evidence>
<gene>
    <name evidence="2" type="ORF">JCM17846_12620</name>
</gene>
<reference evidence="2 3" key="1">
    <citation type="submission" date="2019-09" db="EMBL/GenBank/DDBJ databases">
        <title>NBRP : Genome information of microbial organism related human and environment.</title>
        <authorList>
            <person name="Hattori M."/>
            <person name="Oshima K."/>
            <person name="Inaba H."/>
            <person name="Suda W."/>
            <person name="Sakamoto M."/>
            <person name="Iino T."/>
            <person name="Kitahara M."/>
            <person name="Oshida Y."/>
            <person name="Iida T."/>
            <person name="Kudo T."/>
            <person name="Itoh T."/>
            <person name="Ohkuma M."/>
        </authorList>
    </citation>
    <scope>NUCLEOTIDE SEQUENCE [LARGE SCALE GENOMIC DNA]</scope>
    <source>
        <strain evidence="2 3">Q-1</strain>
    </source>
</reference>
<feature type="domain" description="HTH cro/C1-type" evidence="1">
    <location>
        <begin position="2"/>
        <end position="23"/>
    </location>
</feature>
<dbReference type="AlphaFoldDB" id="A0A5A7N865"/>
<protein>
    <recommendedName>
        <fullName evidence="1">HTH cro/C1-type domain-containing protein</fullName>
    </recommendedName>
</protein>
<dbReference type="EMBL" id="BKCN01000004">
    <property type="protein sequence ID" value="GER03580.1"/>
    <property type="molecule type" value="Genomic_DNA"/>
</dbReference>
<comment type="caution">
    <text evidence="2">The sequence shown here is derived from an EMBL/GenBank/DDBJ whole genome shotgun (WGS) entry which is preliminary data.</text>
</comment>
<dbReference type="Proteomes" id="UP000324996">
    <property type="component" value="Unassembled WGS sequence"/>
</dbReference>
<keyword evidence="3" id="KW-1185">Reference proteome</keyword>